<evidence type="ECO:0000259" key="5">
    <source>
        <dbReference type="PROSITE" id="PS50931"/>
    </source>
</evidence>
<feature type="domain" description="HTH lysR-type" evidence="5">
    <location>
        <begin position="5"/>
        <end position="63"/>
    </location>
</feature>
<name>A0A1G7U208_9PROT</name>
<dbReference type="SUPFAM" id="SSF46785">
    <property type="entry name" value="Winged helix' DNA-binding domain"/>
    <property type="match status" value="1"/>
</dbReference>
<gene>
    <name evidence="6" type="ORF">SAMN05421742_101181</name>
</gene>
<dbReference type="RefSeq" id="WP_092614052.1">
    <property type="nucleotide sequence ID" value="NZ_FNCV01000001.1"/>
</dbReference>
<dbReference type="Gene3D" id="3.40.190.10">
    <property type="entry name" value="Periplasmic binding protein-like II"/>
    <property type="match status" value="2"/>
</dbReference>
<dbReference type="InterPro" id="IPR036388">
    <property type="entry name" value="WH-like_DNA-bd_sf"/>
</dbReference>
<dbReference type="STRING" id="83401.SAMN05421742_101181"/>
<dbReference type="OrthoDB" id="9775392at2"/>
<dbReference type="GO" id="GO:0003700">
    <property type="term" value="F:DNA-binding transcription factor activity"/>
    <property type="evidence" value="ECO:0007669"/>
    <property type="project" value="InterPro"/>
</dbReference>
<dbReference type="GO" id="GO:0032993">
    <property type="term" value="C:protein-DNA complex"/>
    <property type="evidence" value="ECO:0007669"/>
    <property type="project" value="TreeGrafter"/>
</dbReference>
<dbReference type="CDD" id="cd08411">
    <property type="entry name" value="PBP2_OxyR"/>
    <property type="match status" value="1"/>
</dbReference>
<dbReference type="PANTHER" id="PTHR30346">
    <property type="entry name" value="TRANSCRIPTIONAL DUAL REGULATOR HCAR-RELATED"/>
    <property type="match status" value="1"/>
</dbReference>
<evidence type="ECO:0000256" key="2">
    <source>
        <dbReference type="ARBA" id="ARBA00023015"/>
    </source>
</evidence>
<evidence type="ECO:0000256" key="4">
    <source>
        <dbReference type="ARBA" id="ARBA00023163"/>
    </source>
</evidence>
<dbReference type="AlphaFoldDB" id="A0A1G7U208"/>
<evidence type="ECO:0000313" key="7">
    <source>
        <dbReference type="Proteomes" id="UP000217076"/>
    </source>
</evidence>
<keyword evidence="2" id="KW-0805">Transcription regulation</keyword>
<evidence type="ECO:0000256" key="3">
    <source>
        <dbReference type="ARBA" id="ARBA00023125"/>
    </source>
</evidence>
<comment type="similarity">
    <text evidence="1">Belongs to the LysR transcriptional regulatory family.</text>
</comment>
<reference evidence="7" key="1">
    <citation type="submission" date="2016-10" db="EMBL/GenBank/DDBJ databases">
        <authorList>
            <person name="Varghese N."/>
            <person name="Submissions S."/>
        </authorList>
    </citation>
    <scope>NUCLEOTIDE SEQUENCE [LARGE SCALE GENOMIC DNA]</scope>
    <source>
        <strain evidence="7">930I</strain>
    </source>
</reference>
<dbReference type="PANTHER" id="PTHR30346:SF10">
    <property type="entry name" value="TRANSCRIPTIONAL REGULATOR OF OXIDATIVE STRESS OXYR"/>
    <property type="match status" value="1"/>
</dbReference>
<keyword evidence="4" id="KW-0804">Transcription</keyword>
<dbReference type="Pfam" id="PF03466">
    <property type="entry name" value="LysR_substrate"/>
    <property type="match status" value="1"/>
</dbReference>
<accession>A0A1G7U208</accession>
<sequence length="324" mass="34470">MTPLPTLRQLSYLVSLAEHLHFGRAAEACRVTQSTLSAGLQDLETLLGTTLVERGSRRQVRLTPVGEDTVIRARALLRDAEALVRAVEAAGAPLSGRLRLGVIPTLAPYLLPRVLPVIRQRHPALRLFLREDQTARLLDQLDSGRLDAGLIALPWDTAGLEVAVLGEEDVWVALPRDHRLADQAAIDPEELAQERLLLLEDGHCLRGHALAACRLQVPRAATADEAGEVFQATSLGTLIQMVAGGLGVTLVPRMAVPVEGGPEVITRPLAVNRVARQVALVWRKGSPLGTDLTLLAATLRPEVAALAAPDSGGEPPPAASTAPG</sequence>
<protein>
    <submittedName>
        <fullName evidence="6">LysR family transcriptional regulator, hydrogen peroxide-inducible genes activator</fullName>
    </submittedName>
</protein>
<dbReference type="InterPro" id="IPR005119">
    <property type="entry name" value="LysR_subst-bd"/>
</dbReference>
<dbReference type="InterPro" id="IPR000847">
    <property type="entry name" value="LysR_HTH_N"/>
</dbReference>
<dbReference type="FunFam" id="1.10.10.10:FF:000001">
    <property type="entry name" value="LysR family transcriptional regulator"/>
    <property type="match status" value="1"/>
</dbReference>
<keyword evidence="7" id="KW-1185">Reference proteome</keyword>
<keyword evidence="3" id="KW-0238">DNA-binding</keyword>
<organism evidence="6 7">
    <name type="scientific">Roseospirillum parvum</name>
    <dbReference type="NCBI Taxonomy" id="83401"/>
    <lineage>
        <taxon>Bacteria</taxon>
        <taxon>Pseudomonadati</taxon>
        <taxon>Pseudomonadota</taxon>
        <taxon>Alphaproteobacteria</taxon>
        <taxon>Rhodospirillales</taxon>
        <taxon>Rhodospirillaceae</taxon>
        <taxon>Roseospirillum</taxon>
    </lineage>
</organism>
<dbReference type="GO" id="GO:0003677">
    <property type="term" value="F:DNA binding"/>
    <property type="evidence" value="ECO:0007669"/>
    <property type="project" value="UniProtKB-KW"/>
</dbReference>
<evidence type="ECO:0000256" key="1">
    <source>
        <dbReference type="ARBA" id="ARBA00009437"/>
    </source>
</evidence>
<evidence type="ECO:0000313" key="6">
    <source>
        <dbReference type="EMBL" id="SDG41632.1"/>
    </source>
</evidence>
<dbReference type="Proteomes" id="UP000217076">
    <property type="component" value="Unassembled WGS sequence"/>
</dbReference>
<dbReference type="Pfam" id="PF00126">
    <property type="entry name" value="HTH_1"/>
    <property type="match status" value="1"/>
</dbReference>
<dbReference type="InterPro" id="IPR036390">
    <property type="entry name" value="WH_DNA-bd_sf"/>
</dbReference>
<proteinExistence type="inferred from homology"/>
<dbReference type="Gene3D" id="1.10.10.10">
    <property type="entry name" value="Winged helix-like DNA-binding domain superfamily/Winged helix DNA-binding domain"/>
    <property type="match status" value="1"/>
</dbReference>
<dbReference type="PROSITE" id="PS50931">
    <property type="entry name" value="HTH_LYSR"/>
    <property type="match status" value="1"/>
</dbReference>
<dbReference type="EMBL" id="FNCV01000001">
    <property type="protein sequence ID" value="SDG41632.1"/>
    <property type="molecule type" value="Genomic_DNA"/>
</dbReference>
<dbReference type="SUPFAM" id="SSF53850">
    <property type="entry name" value="Periplasmic binding protein-like II"/>
    <property type="match status" value="1"/>
</dbReference>